<organism evidence="2 3">
    <name type="scientific">Marinobacterium weihaiense</name>
    <dbReference type="NCBI Taxonomy" id="2851016"/>
    <lineage>
        <taxon>Bacteria</taxon>
        <taxon>Pseudomonadati</taxon>
        <taxon>Pseudomonadota</taxon>
        <taxon>Gammaproteobacteria</taxon>
        <taxon>Oceanospirillales</taxon>
        <taxon>Oceanospirillaceae</taxon>
        <taxon>Marinobacterium</taxon>
    </lineage>
</organism>
<accession>A0ABS6MC77</accession>
<feature type="signal peptide" evidence="1">
    <location>
        <begin position="1"/>
        <end position="23"/>
    </location>
</feature>
<comment type="caution">
    <text evidence="2">The sequence shown here is derived from an EMBL/GenBank/DDBJ whole genome shotgun (WGS) entry which is preliminary data.</text>
</comment>
<dbReference type="Proteomes" id="UP000755551">
    <property type="component" value="Unassembled WGS sequence"/>
</dbReference>
<evidence type="ECO:0000313" key="3">
    <source>
        <dbReference type="Proteomes" id="UP000755551"/>
    </source>
</evidence>
<protein>
    <recommendedName>
        <fullName evidence="4">Secreted protein</fullName>
    </recommendedName>
</protein>
<sequence>MSRIKTMFVTALVASALSAPALAYHCPQDAKAIENGLANIQVSDDVRSKVMQLHDEGMAAHKAGNHEDAECYCHVRAPSLVAVRRLAGEYEPEQLSA</sequence>
<proteinExistence type="predicted"/>
<evidence type="ECO:0000313" key="2">
    <source>
        <dbReference type="EMBL" id="MBV0933893.1"/>
    </source>
</evidence>
<dbReference type="EMBL" id="JAHQZT010000013">
    <property type="protein sequence ID" value="MBV0933893.1"/>
    <property type="molecule type" value="Genomic_DNA"/>
</dbReference>
<evidence type="ECO:0000256" key="1">
    <source>
        <dbReference type="SAM" id="SignalP"/>
    </source>
</evidence>
<dbReference type="RefSeq" id="WP_217335301.1">
    <property type="nucleotide sequence ID" value="NZ_JAHQZT010000013.1"/>
</dbReference>
<reference evidence="2 3" key="1">
    <citation type="submission" date="2021-06" db="EMBL/GenBank/DDBJ databases">
        <title>Bacterium isolated from marine sediment.</title>
        <authorList>
            <person name="Zhu K.-L."/>
            <person name="Du Z.-J."/>
            <person name="Liang Q.-Y."/>
        </authorList>
    </citation>
    <scope>NUCLEOTIDE SEQUENCE [LARGE SCALE GENOMIC DNA]</scope>
    <source>
        <strain evidence="2 3">A346</strain>
    </source>
</reference>
<keyword evidence="3" id="KW-1185">Reference proteome</keyword>
<evidence type="ECO:0008006" key="4">
    <source>
        <dbReference type="Google" id="ProtNLM"/>
    </source>
</evidence>
<gene>
    <name evidence="2" type="ORF">KTN04_11120</name>
</gene>
<keyword evidence="1" id="KW-0732">Signal</keyword>
<name>A0ABS6MC77_9GAMM</name>
<feature type="chain" id="PRO_5046229448" description="Secreted protein" evidence="1">
    <location>
        <begin position="24"/>
        <end position="97"/>
    </location>
</feature>